<evidence type="ECO:0000259" key="1">
    <source>
        <dbReference type="Pfam" id="PF00144"/>
    </source>
</evidence>
<dbReference type="GO" id="GO:0005739">
    <property type="term" value="C:mitochondrion"/>
    <property type="evidence" value="ECO:0007669"/>
    <property type="project" value="TreeGrafter"/>
</dbReference>
<dbReference type="Gene3D" id="3.40.710.10">
    <property type="entry name" value="DD-peptidase/beta-lactamase superfamily"/>
    <property type="match status" value="1"/>
</dbReference>
<dbReference type="InterPro" id="IPR001466">
    <property type="entry name" value="Beta-lactam-related"/>
</dbReference>
<accession>A0AA36CZ84</accession>
<feature type="non-terminal residue" evidence="2">
    <location>
        <position position="248"/>
    </location>
</feature>
<comment type="caution">
    <text evidence="2">The sequence shown here is derived from an EMBL/GenBank/DDBJ whole genome shotgun (WGS) entry which is preliminary data.</text>
</comment>
<dbReference type="GO" id="GO:0008233">
    <property type="term" value="F:peptidase activity"/>
    <property type="evidence" value="ECO:0007669"/>
    <property type="project" value="TreeGrafter"/>
</dbReference>
<name>A0AA36CZ84_9BILA</name>
<dbReference type="AlphaFoldDB" id="A0AA36CZ84"/>
<dbReference type="EMBL" id="CATQJA010002653">
    <property type="protein sequence ID" value="CAJ0578070.1"/>
    <property type="molecule type" value="Genomic_DNA"/>
</dbReference>
<evidence type="ECO:0000313" key="2">
    <source>
        <dbReference type="EMBL" id="CAJ0578070.1"/>
    </source>
</evidence>
<gene>
    <name evidence="2" type="ORF">MSPICULIGERA_LOCUS16334</name>
</gene>
<dbReference type="GO" id="GO:0019216">
    <property type="term" value="P:regulation of lipid metabolic process"/>
    <property type="evidence" value="ECO:0007669"/>
    <property type="project" value="TreeGrafter"/>
</dbReference>
<dbReference type="Pfam" id="PF00144">
    <property type="entry name" value="Beta-lactamase"/>
    <property type="match status" value="1"/>
</dbReference>
<organism evidence="2 3">
    <name type="scientific">Mesorhabditis spiculigera</name>
    <dbReference type="NCBI Taxonomy" id="96644"/>
    <lineage>
        <taxon>Eukaryota</taxon>
        <taxon>Metazoa</taxon>
        <taxon>Ecdysozoa</taxon>
        <taxon>Nematoda</taxon>
        <taxon>Chromadorea</taxon>
        <taxon>Rhabditida</taxon>
        <taxon>Rhabditina</taxon>
        <taxon>Rhabditomorpha</taxon>
        <taxon>Rhabditoidea</taxon>
        <taxon>Rhabditidae</taxon>
        <taxon>Mesorhabditinae</taxon>
        <taxon>Mesorhabditis</taxon>
    </lineage>
</organism>
<dbReference type="SUPFAM" id="SSF56601">
    <property type="entry name" value="beta-lactamase/transpeptidase-like"/>
    <property type="match status" value="1"/>
</dbReference>
<proteinExistence type="predicted"/>
<reference evidence="2" key="1">
    <citation type="submission" date="2023-06" db="EMBL/GenBank/DDBJ databases">
        <authorList>
            <person name="Delattre M."/>
        </authorList>
    </citation>
    <scope>NUCLEOTIDE SEQUENCE</scope>
    <source>
        <strain evidence="2">AF72</strain>
    </source>
</reference>
<dbReference type="InterPro" id="IPR052794">
    <property type="entry name" value="Mito_Ser_Protease_LACTB"/>
</dbReference>
<protein>
    <recommendedName>
        <fullName evidence="1">Beta-lactamase-related domain-containing protein</fullName>
    </recommendedName>
</protein>
<dbReference type="Proteomes" id="UP001177023">
    <property type="component" value="Unassembled WGS sequence"/>
</dbReference>
<keyword evidence="3" id="KW-1185">Reference proteome</keyword>
<dbReference type="InterPro" id="IPR012338">
    <property type="entry name" value="Beta-lactam/transpept-like"/>
</dbReference>
<dbReference type="PANTHER" id="PTHR46520">
    <property type="entry name" value="SERINE BETA-LACTAMASE-LIKE PROTEIN LACTB, MITOCHONDRIAL"/>
    <property type="match status" value="1"/>
</dbReference>
<dbReference type="GO" id="GO:0006508">
    <property type="term" value="P:proteolysis"/>
    <property type="evidence" value="ECO:0007669"/>
    <property type="project" value="TreeGrafter"/>
</dbReference>
<evidence type="ECO:0000313" key="3">
    <source>
        <dbReference type="Proteomes" id="UP001177023"/>
    </source>
</evidence>
<sequence>MKKVAKAEFMSNKVYPSVSEALSIFNADPLIAEPGKTYSYTTHGFTLVSAILEAASGKKYPDLAAALFRQLGMSFTSLDQNPKIVPNRTRYYVRNQRHELENCAEVDNSCKWAGGGIQSTVGDLLKLANGWLYGYQRPKRDGLAEALLPKEIIEEFWKGEIASAKKADYFQAGLGWFRVNGPAAVGGLRQALSMFLKKSTEAIRLSDEQPRGLCIAILCNLQEVDLYPLATEIKALYSEYSEQIKAKL</sequence>
<feature type="domain" description="Beta-lactamase-related" evidence="1">
    <location>
        <begin position="19"/>
        <end position="223"/>
    </location>
</feature>
<dbReference type="PANTHER" id="PTHR46520:SF1">
    <property type="entry name" value="SERINE BETA-LACTAMASE-LIKE PROTEIN LACTB, MITOCHONDRIAL"/>
    <property type="match status" value="1"/>
</dbReference>